<gene>
    <name evidence="2" type="ORF">AOQ84DRAFT_222566</name>
</gene>
<keyword evidence="3" id="KW-1185">Reference proteome</keyword>
<evidence type="ECO:0000313" key="2">
    <source>
        <dbReference type="EMBL" id="OCL14173.1"/>
    </source>
</evidence>
<proteinExistence type="predicted"/>
<protein>
    <submittedName>
        <fullName evidence="2">Uncharacterized protein</fullName>
    </submittedName>
</protein>
<accession>A0A8E2FCY6</accession>
<sequence>MFHLDELPRNAERASHASQACSMCYASSLGPCRPLLPPPAQHGGGSGSGCGSGGCGGVVSKPQQQQQQQQHRQQTTITIDGSRRYLYGQHAPDRRSPERLLPDKCIELLELGENGRLGGMAQANRRWPESQRKGFRTSDAITAAAAG</sequence>
<organism evidence="2 3">
    <name type="scientific">Glonium stellatum</name>
    <dbReference type="NCBI Taxonomy" id="574774"/>
    <lineage>
        <taxon>Eukaryota</taxon>
        <taxon>Fungi</taxon>
        <taxon>Dikarya</taxon>
        <taxon>Ascomycota</taxon>
        <taxon>Pezizomycotina</taxon>
        <taxon>Dothideomycetes</taxon>
        <taxon>Pleosporomycetidae</taxon>
        <taxon>Gloniales</taxon>
        <taxon>Gloniaceae</taxon>
        <taxon>Glonium</taxon>
    </lineage>
</organism>
<feature type="region of interest" description="Disordered" evidence="1">
    <location>
        <begin position="38"/>
        <end position="83"/>
    </location>
</feature>
<dbReference type="Proteomes" id="UP000250140">
    <property type="component" value="Unassembled WGS sequence"/>
</dbReference>
<dbReference type="AlphaFoldDB" id="A0A8E2FCY6"/>
<evidence type="ECO:0000256" key="1">
    <source>
        <dbReference type="SAM" id="MobiDB-lite"/>
    </source>
</evidence>
<dbReference type="EMBL" id="KV748609">
    <property type="protein sequence ID" value="OCL14173.1"/>
    <property type="molecule type" value="Genomic_DNA"/>
</dbReference>
<evidence type="ECO:0000313" key="3">
    <source>
        <dbReference type="Proteomes" id="UP000250140"/>
    </source>
</evidence>
<feature type="compositionally biased region" description="Low complexity" evidence="1">
    <location>
        <begin position="58"/>
        <end position="74"/>
    </location>
</feature>
<name>A0A8E2FCY6_9PEZI</name>
<feature type="compositionally biased region" description="Gly residues" evidence="1">
    <location>
        <begin position="42"/>
        <end position="57"/>
    </location>
</feature>
<feature type="region of interest" description="Disordered" evidence="1">
    <location>
        <begin position="120"/>
        <end position="147"/>
    </location>
</feature>
<reference evidence="2 3" key="1">
    <citation type="journal article" date="2016" name="Nat. Commun.">
        <title>Ectomycorrhizal ecology is imprinted in the genome of the dominant symbiotic fungus Cenococcum geophilum.</title>
        <authorList>
            <consortium name="DOE Joint Genome Institute"/>
            <person name="Peter M."/>
            <person name="Kohler A."/>
            <person name="Ohm R.A."/>
            <person name="Kuo A."/>
            <person name="Krutzmann J."/>
            <person name="Morin E."/>
            <person name="Arend M."/>
            <person name="Barry K.W."/>
            <person name="Binder M."/>
            <person name="Choi C."/>
            <person name="Clum A."/>
            <person name="Copeland A."/>
            <person name="Grisel N."/>
            <person name="Haridas S."/>
            <person name="Kipfer T."/>
            <person name="LaButti K."/>
            <person name="Lindquist E."/>
            <person name="Lipzen A."/>
            <person name="Maire R."/>
            <person name="Meier B."/>
            <person name="Mihaltcheva S."/>
            <person name="Molinier V."/>
            <person name="Murat C."/>
            <person name="Poggeler S."/>
            <person name="Quandt C.A."/>
            <person name="Sperisen C."/>
            <person name="Tritt A."/>
            <person name="Tisserant E."/>
            <person name="Crous P.W."/>
            <person name="Henrissat B."/>
            <person name="Nehls U."/>
            <person name="Egli S."/>
            <person name="Spatafora J.W."/>
            <person name="Grigoriev I.V."/>
            <person name="Martin F.M."/>
        </authorList>
    </citation>
    <scope>NUCLEOTIDE SEQUENCE [LARGE SCALE GENOMIC DNA]</scope>
    <source>
        <strain evidence="2 3">CBS 207.34</strain>
    </source>
</reference>